<proteinExistence type="predicted"/>
<sequence length="275" mass="30551">MARWEVVHPAHPSRWAGVTMAGFRHHGPDPADVHVIPHPSITLALEFGSGPHVVDTDSGRQQQGNLVAGFMHDAIRVRGHAVECVQVRLSPVTAHAVLGISPAELDDVVVPLDQLWGHDATRAQEQISQARSWQERFALTNTLLIRRLAAGREVDREVAWAWNRITSSRGRLRIDDLAHELGWSRKRLWSRFRTQLGLPPKRAAKLVRFDHAVHRLAAGQHAAGVAADTGYADQAHLHRDVLAFTGTTPATMTSRVWLAVDEIAWTAHRTTNKPQ</sequence>
<dbReference type="InterPro" id="IPR018060">
    <property type="entry name" value="HTH_AraC"/>
</dbReference>
<reference evidence="5 6" key="1">
    <citation type="submission" date="2022-11" db="EMBL/GenBank/DDBJ databases">
        <title>Draft genome sequence of Saccharopolyspora sp. WRP15-2 isolated from rhizosphere soils of wild rice in Thailand.</title>
        <authorList>
            <person name="Duangmal K."/>
            <person name="Kammanee S."/>
            <person name="Muangham S."/>
        </authorList>
    </citation>
    <scope>NUCLEOTIDE SEQUENCE [LARGE SCALE GENOMIC DNA]</scope>
    <source>
        <strain evidence="5 6">WRP15-2</strain>
    </source>
</reference>
<protein>
    <submittedName>
        <fullName evidence="5">Helix-turn-helix domain-containing protein</fullName>
    </submittedName>
</protein>
<keyword evidence="2" id="KW-0238">DNA-binding</keyword>
<dbReference type="PANTHER" id="PTHR46796">
    <property type="entry name" value="HTH-TYPE TRANSCRIPTIONAL ACTIVATOR RHAS-RELATED"/>
    <property type="match status" value="1"/>
</dbReference>
<dbReference type="Proteomes" id="UP001210380">
    <property type="component" value="Unassembled WGS sequence"/>
</dbReference>
<dbReference type="Gene3D" id="1.10.10.60">
    <property type="entry name" value="Homeodomain-like"/>
    <property type="match status" value="1"/>
</dbReference>
<keyword evidence="1" id="KW-0805">Transcription regulation</keyword>
<dbReference type="PANTHER" id="PTHR46796:SF15">
    <property type="entry name" value="BLL1074 PROTEIN"/>
    <property type="match status" value="1"/>
</dbReference>
<evidence type="ECO:0000256" key="1">
    <source>
        <dbReference type="ARBA" id="ARBA00023015"/>
    </source>
</evidence>
<evidence type="ECO:0000256" key="2">
    <source>
        <dbReference type="ARBA" id="ARBA00023125"/>
    </source>
</evidence>
<dbReference type="RefSeq" id="WP_270950318.1">
    <property type="nucleotide sequence ID" value="NZ_JAQGLA010000031.1"/>
</dbReference>
<accession>A0ABT4V2K0</accession>
<dbReference type="EMBL" id="JAQGLA010000031">
    <property type="protein sequence ID" value="MDA3627646.1"/>
    <property type="molecule type" value="Genomic_DNA"/>
</dbReference>
<evidence type="ECO:0000313" key="6">
    <source>
        <dbReference type="Proteomes" id="UP001210380"/>
    </source>
</evidence>
<evidence type="ECO:0000259" key="4">
    <source>
        <dbReference type="PROSITE" id="PS01124"/>
    </source>
</evidence>
<feature type="domain" description="HTH araC/xylS-type" evidence="4">
    <location>
        <begin position="155"/>
        <end position="255"/>
    </location>
</feature>
<dbReference type="PROSITE" id="PS01124">
    <property type="entry name" value="HTH_ARAC_FAMILY_2"/>
    <property type="match status" value="1"/>
</dbReference>
<keyword evidence="6" id="KW-1185">Reference proteome</keyword>
<evidence type="ECO:0000256" key="3">
    <source>
        <dbReference type="ARBA" id="ARBA00023163"/>
    </source>
</evidence>
<comment type="caution">
    <text evidence="5">The sequence shown here is derived from an EMBL/GenBank/DDBJ whole genome shotgun (WGS) entry which is preliminary data.</text>
</comment>
<name>A0ABT4V2K0_9PSEU</name>
<organism evidence="5 6">
    <name type="scientific">Saccharopolyspora oryzae</name>
    <dbReference type="NCBI Taxonomy" id="2997343"/>
    <lineage>
        <taxon>Bacteria</taxon>
        <taxon>Bacillati</taxon>
        <taxon>Actinomycetota</taxon>
        <taxon>Actinomycetes</taxon>
        <taxon>Pseudonocardiales</taxon>
        <taxon>Pseudonocardiaceae</taxon>
        <taxon>Saccharopolyspora</taxon>
    </lineage>
</organism>
<evidence type="ECO:0000313" key="5">
    <source>
        <dbReference type="EMBL" id="MDA3627646.1"/>
    </source>
</evidence>
<keyword evidence="3" id="KW-0804">Transcription</keyword>
<dbReference type="SMART" id="SM00342">
    <property type="entry name" value="HTH_ARAC"/>
    <property type="match status" value="1"/>
</dbReference>
<dbReference type="Pfam" id="PF12833">
    <property type="entry name" value="HTH_18"/>
    <property type="match status" value="1"/>
</dbReference>
<gene>
    <name evidence="5" type="ORF">OU415_19560</name>
</gene>
<dbReference type="InterPro" id="IPR050204">
    <property type="entry name" value="AraC_XylS_family_regulators"/>
</dbReference>